<keyword evidence="9 11" id="KW-0325">Glycoprotein</keyword>
<keyword evidence="14" id="KW-1185">Reference proteome</keyword>
<name>A0AAD5ZMP3_9POAL</name>
<protein>
    <recommendedName>
        <fullName evidence="11">Methyltransferase</fullName>
        <ecNumber evidence="11">2.1.1.-</ecNumber>
    </recommendedName>
</protein>
<evidence type="ECO:0000256" key="5">
    <source>
        <dbReference type="ARBA" id="ARBA00022692"/>
    </source>
</evidence>
<evidence type="ECO:0000256" key="3">
    <source>
        <dbReference type="ARBA" id="ARBA00022603"/>
    </source>
</evidence>
<evidence type="ECO:0000256" key="1">
    <source>
        <dbReference type="ARBA" id="ARBA00004606"/>
    </source>
</evidence>
<dbReference type="GO" id="GO:0016020">
    <property type="term" value="C:membrane"/>
    <property type="evidence" value="ECO:0007669"/>
    <property type="project" value="UniProtKB-SubCell"/>
</dbReference>
<dbReference type="InterPro" id="IPR004159">
    <property type="entry name" value="Put_SAM_MeTrfase"/>
</dbReference>
<keyword evidence="3 11" id="KW-0489">Methyltransferase</keyword>
<evidence type="ECO:0000256" key="2">
    <source>
        <dbReference type="ARBA" id="ARBA00008361"/>
    </source>
</evidence>
<dbReference type="GO" id="GO:0012505">
    <property type="term" value="C:endomembrane system"/>
    <property type="evidence" value="ECO:0007669"/>
    <property type="project" value="UniProtKB-SubCell"/>
</dbReference>
<reference evidence="13 14" key="1">
    <citation type="journal article" date="2022" name="Cell">
        <title>Repeat-based holocentromeres influence genome architecture and karyotype evolution.</title>
        <authorList>
            <person name="Hofstatter P.G."/>
            <person name="Thangavel G."/>
            <person name="Lux T."/>
            <person name="Neumann P."/>
            <person name="Vondrak T."/>
            <person name="Novak P."/>
            <person name="Zhang M."/>
            <person name="Costa L."/>
            <person name="Castellani M."/>
            <person name="Scott A."/>
            <person name="Toegelov H."/>
            <person name="Fuchs J."/>
            <person name="Mata-Sucre Y."/>
            <person name="Dias Y."/>
            <person name="Vanzela A.L.L."/>
            <person name="Huettel B."/>
            <person name="Almeida C.C.S."/>
            <person name="Simkova H."/>
            <person name="Souza G."/>
            <person name="Pedrosa-Harand A."/>
            <person name="Macas J."/>
            <person name="Mayer K.F.X."/>
            <person name="Houben A."/>
            <person name="Marques A."/>
        </authorList>
    </citation>
    <scope>NUCLEOTIDE SEQUENCE [LARGE SCALE GENOMIC DNA]</scope>
    <source>
        <strain evidence="13">RhyTen1mFocal</strain>
    </source>
</reference>
<dbReference type="Gene3D" id="3.40.50.150">
    <property type="entry name" value="Vaccinia Virus protein VP39"/>
    <property type="match status" value="1"/>
</dbReference>
<evidence type="ECO:0000256" key="12">
    <source>
        <dbReference type="SAM" id="MobiDB-lite"/>
    </source>
</evidence>
<dbReference type="CDD" id="cd02440">
    <property type="entry name" value="AdoMet_MTases"/>
    <property type="match status" value="1"/>
</dbReference>
<evidence type="ECO:0000256" key="6">
    <source>
        <dbReference type="ARBA" id="ARBA00022968"/>
    </source>
</evidence>
<dbReference type="FunFam" id="3.40.50.150:FF:000119">
    <property type="entry name" value="probable pectin methyltransferase QUA2"/>
    <property type="match status" value="1"/>
</dbReference>
<gene>
    <name evidence="13" type="ORF">LUZ61_004189</name>
</gene>
<dbReference type="GO" id="GO:0032259">
    <property type="term" value="P:methylation"/>
    <property type="evidence" value="ECO:0007669"/>
    <property type="project" value="UniProtKB-KW"/>
</dbReference>
<evidence type="ECO:0000313" key="13">
    <source>
        <dbReference type="EMBL" id="KAJ3700484.1"/>
    </source>
</evidence>
<feature type="region of interest" description="Disordered" evidence="12">
    <location>
        <begin position="40"/>
        <end position="63"/>
    </location>
</feature>
<keyword evidence="4 11" id="KW-0808">Transferase</keyword>
<comment type="subcellular location">
    <subcellularLocation>
        <location evidence="10">Endomembrane system</location>
        <topology evidence="10">Single-pass membrane protein</topology>
    </subcellularLocation>
    <subcellularLocation>
        <location evidence="1 11">Membrane</location>
        <topology evidence="1 11">Single-pass type II membrane protein</topology>
    </subcellularLocation>
</comment>
<dbReference type="SUPFAM" id="SSF53335">
    <property type="entry name" value="S-adenosyl-L-methionine-dependent methyltransferases"/>
    <property type="match status" value="2"/>
</dbReference>
<keyword evidence="5 11" id="KW-0812">Transmembrane</keyword>
<sequence>MHDVPSFTRISFILLPLINAHFISLSSILFTLTERKKTKLKKEMSRPHHRGLSGGTSFTNGAHNRHELSNPIGSTRTQKSLTSVLLKVGLLLTFLTLMGSLYWSLSISLSISASQNSISQMRHRRLQEQLIGDLLDIGQIPLHSGRSGMFEFCSQDYENYVPCYYNITEILEAEELVLTLEFERECAKATKIDCLILPPKNYRIPLRWPRGRDIIWKENVKITGHDFSSGSLTKRMMVEEEQISFKSDSLMVDGIDDYSHQIAEMICLRNESNFNEAGIRAVLDIGCGYGSFGAHLFFKDVITMCVANYESSGSQVQLTLERGIPAMIGSFTKRQLPIPFLSFDMVHCAFCGIDWDKDDGLLLVEVDRLLRPGGYFVYTSPTNTHKSLRDRENQKKWALIHEHTEKLCWEMLSQQDETVVWKKPTEKKCYSSRKGSLAICGKSHDFELPYYQPLNPCIAGTRSQRWIPLEIRRPWPPQAQLNSSELEIHGVHPDDFSDDAHSWNLAVQNYWSLLSPLVFSDHPKRPGDEEPHPPYNMLRNVLDMNAKFGGFNNALLEAGKSVWVMNVVPTIGENYLPLIFDRGFIGMQHNWCEAFPTYPRTYDMVHASGFLSLKHRCLTLDIFSEVDRILRPEGWIILHDKAPLIEAVRSITTLLKWDARMMDVDSNSDEKLLVCQKPFFRKSHLW</sequence>
<feature type="transmembrane region" description="Helical" evidence="11">
    <location>
        <begin position="84"/>
        <end position="105"/>
    </location>
</feature>
<evidence type="ECO:0000256" key="10">
    <source>
        <dbReference type="ARBA" id="ARBA00037847"/>
    </source>
</evidence>
<dbReference type="Pfam" id="PF03141">
    <property type="entry name" value="Methyltransf_29"/>
    <property type="match status" value="1"/>
</dbReference>
<keyword evidence="6 11" id="KW-0735">Signal-anchor</keyword>
<dbReference type="GO" id="GO:0005737">
    <property type="term" value="C:cytoplasm"/>
    <property type="evidence" value="ECO:0007669"/>
    <property type="project" value="TreeGrafter"/>
</dbReference>
<keyword evidence="8 11" id="KW-0472">Membrane</keyword>
<evidence type="ECO:0000256" key="4">
    <source>
        <dbReference type="ARBA" id="ARBA00022679"/>
    </source>
</evidence>
<dbReference type="Proteomes" id="UP001210211">
    <property type="component" value="Unassembled WGS sequence"/>
</dbReference>
<comment type="similarity">
    <text evidence="2 11">Belongs to the methyltransferase superfamily.</text>
</comment>
<proteinExistence type="inferred from homology"/>
<feature type="transmembrane region" description="Helical" evidence="11">
    <location>
        <begin position="12"/>
        <end position="32"/>
    </location>
</feature>
<evidence type="ECO:0000256" key="8">
    <source>
        <dbReference type="ARBA" id="ARBA00023136"/>
    </source>
</evidence>
<comment type="caution">
    <text evidence="13">The sequence shown here is derived from an EMBL/GenBank/DDBJ whole genome shotgun (WGS) entry which is preliminary data.</text>
</comment>
<accession>A0AAD5ZMP3</accession>
<keyword evidence="7 11" id="KW-1133">Transmembrane helix</keyword>
<evidence type="ECO:0000256" key="11">
    <source>
        <dbReference type="RuleBase" id="RU366043"/>
    </source>
</evidence>
<dbReference type="PANTHER" id="PTHR10108:SF899">
    <property type="entry name" value="PECTIN METHYLTRANSFERASE QUA2-RELATED"/>
    <property type="match status" value="1"/>
</dbReference>
<dbReference type="GO" id="GO:0008168">
    <property type="term" value="F:methyltransferase activity"/>
    <property type="evidence" value="ECO:0007669"/>
    <property type="project" value="UniProtKB-UniRule"/>
</dbReference>
<organism evidence="13 14">
    <name type="scientific">Rhynchospora tenuis</name>
    <dbReference type="NCBI Taxonomy" id="198213"/>
    <lineage>
        <taxon>Eukaryota</taxon>
        <taxon>Viridiplantae</taxon>
        <taxon>Streptophyta</taxon>
        <taxon>Embryophyta</taxon>
        <taxon>Tracheophyta</taxon>
        <taxon>Spermatophyta</taxon>
        <taxon>Magnoliopsida</taxon>
        <taxon>Liliopsida</taxon>
        <taxon>Poales</taxon>
        <taxon>Cyperaceae</taxon>
        <taxon>Cyperoideae</taxon>
        <taxon>Rhynchosporeae</taxon>
        <taxon>Rhynchospora</taxon>
    </lineage>
</organism>
<comment type="caution">
    <text evidence="11">Lacks conserved residue(s) required for the propagation of feature annotation.</text>
</comment>
<evidence type="ECO:0000256" key="7">
    <source>
        <dbReference type="ARBA" id="ARBA00022989"/>
    </source>
</evidence>
<evidence type="ECO:0000313" key="14">
    <source>
        <dbReference type="Proteomes" id="UP001210211"/>
    </source>
</evidence>
<dbReference type="EMBL" id="JAMRDG010000001">
    <property type="protein sequence ID" value="KAJ3700484.1"/>
    <property type="molecule type" value="Genomic_DNA"/>
</dbReference>
<dbReference type="InterPro" id="IPR029063">
    <property type="entry name" value="SAM-dependent_MTases_sf"/>
</dbReference>
<dbReference type="PANTHER" id="PTHR10108">
    <property type="entry name" value="SAM-DEPENDENT METHYLTRANSFERASE"/>
    <property type="match status" value="1"/>
</dbReference>
<dbReference type="AlphaFoldDB" id="A0AAD5ZMP3"/>
<dbReference type="EC" id="2.1.1.-" evidence="11"/>
<evidence type="ECO:0000256" key="9">
    <source>
        <dbReference type="ARBA" id="ARBA00023180"/>
    </source>
</evidence>